<sequence length="161" mass="17649">QLLTRTVNTVGEAVLSPPEAPDSLPESLGGQPVVLLHGLTELLPGPSFCLFHSKGRGMLGQPIGLLLHHQVQELQQRQAPQTLLPQLRAAASYIDMENMVHLDLVSNLPRNLVKALPEVELNASLAEGSARHSQQTFAIRLGQPSLSSFLLFQRIQLTTRW</sequence>
<dbReference type="Proteomes" id="UP001469553">
    <property type="component" value="Unassembled WGS sequence"/>
</dbReference>
<proteinExistence type="predicted"/>
<comment type="caution">
    <text evidence="1">The sequence shown here is derived from an EMBL/GenBank/DDBJ whole genome shotgun (WGS) entry which is preliminary data.</text>
</comment>
<evidence type="ECO:0000313" key="2">
    <source>
        <dbReference type="Proteomes" id="UP001469553"/>
    </source>
</evidence>
<organism evidence="1 2">
    <name type="scientific">Ameca splendens</name>
    <dbReference type="NCBI Taxonomy" id="208324"/>
    <lineage>
        <taxon>Eukaryota</taxon>
        <taxon>Metazoa</taxon>
        <taxon>Chordata</taxon>
        <taxon>Craniata</taxon>
        <taxon>Vertebrata</taxon>
        <taxon>Euteleostomi</taxon>
        <taxon>Actinopterygii</taxon>
        <taxon>Neopterygii</taxon>
        <taxon>Teleostei</taxon>
        <taxon>Neoteleostei</taxon>
        <taxon>Acanthomorphata</taxon>
        <taxon>Ovalentaria</taxon>
        <taxon>Atherinomorphae</taxon>
        <taxon>Cyprinodontiformes</taxon>
        <taxon>Goodeidae</taxon>
        <taxon>Ameca</taxon>
    </lineage>
</organism>
<feature type="non-terminal residue" evidence="1">
    <location>
        <position position="1"/>
    </location>
</feature>
<protein>
    <submittedName>
        <fullName evidence="1">Uncharacterized protein</fullName>
    </submittedName>
</protein>
<accession>A0ABV0Y0I4</accession>
<keyword evidence="2" id="KW-1185">Reference proteome</keyword>
<name>A0ABV0Y0I4_9TELE</name>
<dbReference type="EMBL" id="JAHRIP010019385">
    <property type="protein sequence ID" value="MEQ2287205.1"/>
    <property type="molecule type" value="Genomic_DNA"/>
</dbReference>
<evidence type="ECO:0000313" key="1">
    <source>
        <dbReference type="EMBL" id="MEQ2287205.1"/>
    </source>
</evidence>
<reference evidence="1 2" key="1">
    <citation type="submission" date="2021-06" db="EMBL/GenBank/DDBJ databases">
        <authorList>
            <person name="Palmer J.M."/>
        </authorList>
    </citation>
    <scope>NUCLEOTIDE SEQUENCE [LARGE SCALE GENOMIC DNA]</scope>
    <source>
        <strain evidence="1 2">AS_MEX2019</strain>
        <tissue evidence="1">Muscle</tissue>
    </source>
</reference>
<gene>
    <name evidence="1" type="ORF">AMECASPLE_010051</name>
</gene>